<dbReference type="EMBL" id="JBHUMR010000014">
    <property type="protein sequence ID" value="MFD2618078.1"/>
    <property type="molecule type" value="Genomic_DNA"/>
</dbReference>
<sequence length="279" mass="33613">MITITFSSRQEVMSLHKKLSLAKMKSLHMELKDQTLKIEATIKERTCRTELIKLFIDFIMDMFEKKWLVDILENQFYFKYPEEKEEILDIVYAIFDGEKEDLPDVEHLPNRREIIARDLDEIFLHSSTFSFESLKTFRLSKYRACLRRYVELAIDEYKLQQEYLTFVDKLRRIIRSYRSLHHTIYVLDDKPFRLFDENHKLIQNTHSIRSFYPLLKQWGIDAEPSILLTLIGLAPQYVNVYTDRPDTGMMRTLKHVFEERVQFFPRQKKISTEKVLNPK</sequence>
<comment type="caution">
    <text evidence="1">The sequence shown here is derived from an EMBL/GenBank/DDBJ whole genome shotgun (WGS) entry which is preliminary data.</text>
</comment>
<proteinExistence type="predicted"/>
<dbReference type="InterPro" id="IPR014199">
    <property type="entry name" value="Spore_YtxC"/>
</dbReference>
<protein>
    <submittedName>
        <fullName evidence="1">Sporulation protein YtxC</fullName>
    </submittedName>
</protein>
<keyword evidence="2" id="KW-1185">Reference proteome</keyword>
<reference evidence="2" key="1">
    <citation type="journal article" date="2019" name="Int. J. Syst. Evol. Microbiol.">
        <title>The Global Catalogue of Microorganisms (GCM) 10K type strain sequencing project: providing services to taxonomists for standard genome sequencing and annotation.</title>
        <authorList>
            <consortium name="The Broad Institute Genomics Platform"/>
            <consortium name="The Broad Institute Genome Sequencing Center for Infectious Disease"/>
            <person name="Wu L."/>
            <person name="Ma J."/>
        </authorList>
    </citation>
    <scope>NUCLEOTIDE SEQUENCE [LARGE SCALE GENOMIC DNA]</scope>
    <source>
        <strain evidence="2">TISTR 2241</strain>
    </source>
</reference>
<name>A0ABW5PT41_9BACI</name>
<organism evidence="1 2">
    <name type="scientific">Terrilactibacillus laevilacticus</name>
    <dbReference type="NCBI Taxonomy" id="1380157"/>
    <lineage>
        <taxon>Bacteria</taxon>
        <taxon>Bacillati</taxon>
        <taxon>Bacillota</taxon>
        <taxon>Bacilli</taxon>
        <taxon>Bacillales</taxon>
        <taxon>Bacillaceae</taxon>
        <taxon>Terrilactibacillus</taxon>
    </lineage>
</organism>
<dbReference type="RefSeq" id="WP_246092715.1">
    <property type="nucleotide sequence ID" value="NZ_VHOA01000005.1"/>
</dbReference>
<evidence type="ECO:0000313" key="1">
    <source>
        <dbReference type="EMBL" id="MFD2618078.1"/>
    </source>
</evidence>
<accession>A0ABW5PT41</accession>
<dbReference type="Proteomes" id="UP001597458">
    <property type="component" value="Unassembled WGS sequence"/>
</dbReference>
<gene>
    <name evidence="1" type="ORF">ACFSTF_12240</name>
</gene>
<evidence type="ECO:0000313" key="2">
    <source>
        <dbReference type="Proteomes" id="UP001597458"/>
    </source>
</evidence>
<dbReference type="Pfam" id="PF08812">
    <property type="entry name" value="YtxC"/>
    <property type="match status" value="1"/>
</dbReference>